<dbReference type="GO" id="GO:0006935">
    <property type="term" value="P:chemotaxis"/>
    <property type="evidence" value="ECO:0007669"/>
    <property type="project" value="UniProtKB-KW"/>
</dbReference>
<evidence type="ECO:0000256" key="5">
    <source>
        <dbReference type="SAM" id="MobiDB-lite"/>
    </source>
</evidence>
<dbReference type="AlphaFoldDB" id="A0A1S7LHU8"/>
<dbReference type="PROSITE" id="PS50111">
    <property type="entry name" value="CHEMOTAXIS_TRANSDUC_2"/>
    <property type="match status" value="1"/>
</dbReference>
<dbReference type="EMBL" id="LO017727">
    <property type="protein sequence ID" value="CRH05659.1"/>
    <property type="molecule type" value="Genomic_DNA"/>
</dbReference>
<dbReference type="InterPro" id="IPR010910">
    <property type="entry name" value="Nitrate/nitrite_sensing_bac"/>
</dbReference>
<keyword evidence="6" id="KW-0472">Membrane</keyword>
<evidence type="ECO:0000256" key="1">
    <source>
        <dbReference type="ARBA" id="ARBA00004370"/>
    </source>
</evidence>
<keyword evidence="6" id="KW-0812">Transmembrane</keyword>
<keyword evidence="6" id="KW-1133">Transmembrane helix</keyword>
<gene>
    <name evidence="9" type="ORF">MAGMO_1470</name>
</gene>
<dbReference type="PANTHER" id="PTHR43531:SF11">
    <property type="entry name" value="METHYL-ACCEPTING CHEMOTAXIS PROTEIN 3"/>
    <property type="match status" value="1"/>
</dbReference>
<dbReference type="Pfam" id="PF00015">
    <property type="entry name" value="MCPsignal"/>
    <property type="match status" value="1"/>
</dbReference>
<evidence type="ECO:0000313" key="9">
    <source>
        <dbReference type="EMBL" id="CRH05659.1"/>
    </source>
</evidence>
<feature type="domain" description="NIT" evidence="8">
    <location>
        <begin position="54"/>
        <end position="305"/>
    </location>
</feature>
<dbReference type="PRINTS" id="PR00260">
    <property type="entry name" value="CHEMTRNSDUCR"/>
</dbReference>
<dbReference type="GO" id="GO:0007165">
    <property type="term" value="P:signal transduction"/>
    <property type="evidence" value="ECO:0007669"/>
    <property type="project" value="UniProtKB-KW"/>
</dbReference>
<feature type="transmembrane region" description="Helical" evidence="6">
    <location>
        <begin position="313"/>
        <end position="334"/>
    </location>
</feature>
<sequence length="625" mass="67688">MLNGMKQLSLATRFIIILLLPLLGLSWFGVQGVIAKHDLYIKMEEIQTLSGLAVRASAMVHETQKERGMTAGFLGSKGKKFATELPDHRRNSTNPKAAELRDYIKQVDLTIYGTAFTQALNSAMGQLDGLGTIRDQVSDQSIAAGRAIGYYTRMNGAFLDLIGSMSKLAPDVETASQVAAYVNFLLGKERAGIERAVLTNTFARDSFGKGMFRKFNVLVSEQATYAKVFQSFATPEQISFYNTRLKDPSVAEVKQMREIAFAKAGSGKFGVDPNQWFKTISTKINQLKAIENRLSLDLDTLTTELHDSSYQAFLGYLIFTLVTIILALALGITVSRQVLSQLGGEPDEVMVVAEQVSQGDLTVRFDTNREMRGIYGRMYHMVEQLQQIIHSVSMVSNNVVGISSQVSDRSYEVSEGTSQQAASIEQTSSAMEQMSANIQKNTENAVSTEKLSLQAAAKAGESGRSVEETVTAMKAIAEKISVIEEIARQTNLLALNAAIEAARAGEHGKGFAVVAAEVRKLAERSQGAAGEITGIANSSVEVAEKAGQLLGDLVPDIEQTAELVQSIATASQEQSQGASQINMAIQQLDQVIQQNAGLASSMSEAARELSGEAQSLQSTITFFRL</sequence>
<comment type="similarity">
    <text evidence="3">Belongs to the methyl-accepting chemotaxis (MCP) protein family.</text>
</comment>
<dbReference type="SUPFAM" id="SSF58104">
    <property type="entry name" value="Methyl-accepting chemotaxis protein (MCP) signaling domain"/>
    <property type="match status" value="1"/>
</dbReference>
<dbReference type="InterPro" id="IPR013587">
    <property type="entry name" value="Nitrate/nitrite_sensing"/>
</dbReference>
<keyword evidence="2" id="KW-0145">Chemotaxis</keyword>
<evidence type="ECO:0000256" key="2">
    <source>
        <dbReference type="ARBA" id="ARBA00022500"/>
    </source>
</evidence>
<dbReference type="PROSITE" id="PS50906">
    <property type="entry name" value="NIT"/>
    <property type="match status" value="1"/>
</dbReference>
<dbReference type="CDD" id="cd11386">
    <property type="entry name" value="MCP_signal"/>
    <property type="match status" value="1"/>
</dbReference>
<dbReference type="FunFam" id="1.10.287.950:FF:000001">
    <property type="entry name" value="Methyl-accepting chemotaxis sensory transducer"/>
    <property type="match status" value="1"/>
</dbReference>
<reference evidence="9" key="1">
    <citation type="submission" date="2015-04" db="EMBL/GenBank/DDBJ databases">
        <authorList>
            <person name="Syromyatnikov M.Y."/>
            <person name="Popov V.N."/>
        </authorList>
    </citation>
    <scope>NUCLEOTIDE SEQUENCE</scope>
    <source>
        <strain evidence="9">MO-1</strain>
    </source>
</reference>
<proteinExistence type="inferred from homology"/>
<evidence type="ECO:0000256" key="6">
    <source>
        <dbReference type="SAM" id="Phobius"/>
    </source>
</evidence>
<dbReference type="SMART" id="SM00283">
    <property type="entry name" value="MA"/>
    <property type="match status" value="1"/>
</dbReference>
<dbReference type="GO" id="GO:0005886">
    <property type="term" value="C:plasma membrane"/>
    <property type="evidence" value="ECO:0007669"/>
    <property type="project" value="TreeGrafter"/>
</dbReference>
<dbReference type="InterPro" id="IPR051310">
    <property type="entry name" value="MCP_chemotaxis"/>
</dbReference>
<dbReference type="PANTHER" id="PTHR43531">
    <property type="entry name" value="PROTEIN ICFG"/>
    <property type="match status" value="1"/>
</dbReference>
<comment type="subcellular location">
    <subcellularLocation>
        <location evidence="1">Membrane</location>
    </subcellularLocation>
</comment>
<dbReference type="Pfam" id="PF08376">
    <property type="entry name" value="NIT"/>
    <property type="match status" value="1"/>
</dbReference>
<dbReference type="Gene3D" id="1.10.287.950">
    <property type="entry name" value="Methyl-accepting chemotaxis protein"/>
    <property type="match status" value="1"/>
</dbReference>
<evidence type="ECO:0000256" key="3">
    <source>
        <dbReference type="ARBA" id="ARBA00029447"/>
    </source>
</evidence>
<evidence type="ECO:0000259" key="8">
    <source>
        <dbReference type="PROSITE" id="PS50906"/>
    </source>
</evidence>
<evidence type="ECO:0000259" key="7">
    <source>
        <dbReference type="PROSITE" id="PS50111"/>
    </source>
</evidence>
<feature type="domain" description="Methyl-accepting transducer" evidence="7">
    <location>
        <begin position="395"/>
        <end position="610"/>
    </location>
</feature>
<accession>A0A1S7LHU8</accession>
<feature type="region of interest" description="Disordered" evidence="5">
    <location>
        <begin position="414"/>
        <end position="435"/>
    </location>
</feature>
<evidence type="ECO:0000256" key="4">
    <source>
        <dbReference type="PROSITE-ProRule" id="PRU00284"/>
    </source>
</evidence>
<dbReference type="InterPro" id="IPR004090">
    <property type="entry name" value="Chemotax_Me-accpt_rcpt"/>
</dbReference>
<organism evidence="9">
    <name type="scientific">Magnetococcus massalia (strain MO-1)</name>
    <dbReference type="NCBI Taxonomy" id="451514"/>
    <lineage>
        <taxon>Bacteria</taxon>
        <taxon>Pseudomonadati</taxon>
        <taxon>Pseudomonadota</taxon>
        <taxon>Magnetococcia</taxon>
        <taxon>Magnetococcales</taxon>
        <taxon>Magnetococcaceae</taxon>
        <taxon>Magnetococcus</taxon>
    </lineage>
</organism>
<dbReference type="InterPro" id="IPR004089">
    <property type="entry name" value="MCPsignal_dom"/>
</dbReference>
<protein>
    <submittedName>
        <fullName evidence="9">Putative bifunctional Nitrate/nitrite sensing protein NIT, Methyl-accepting chemotaxis protein</fullName>
    </submittedName>
</protein>
<keyword evidence="4" id="KW-0807">Transducer</keyword>
<feature type="compositionally biased region" description="Polar residues" evidence="5">
    <location>
        <begin position="415"/>
        <end position="435"/>
    </location>
</feature>
<name>A0A1S7LHU8_MAGMO</name>
<dbReference type="GO" id="GO:0004888">
    <property type="term" value="F:transmembrane signaling receptor activity"/>
    <property type="evidence" value="ECO:0007669"/>
    <property type="project" value="InterPro"/>
</dbReference>